<organism evidence="2">
    <name type="scientific">marine metagenome</name>
    <dbReference type="NCBI Taxonomy" id="408172"/>
    <lineage>
        <taxon>unclassified sequences</taxon>
        <taxon>metagenomes</taxon>
        <taxon>ecological metagenomes</taxon>
    </lineage>
</organism>
<keyword evidence="1" id="KW-0472">Membrane</keyword>
<proteinExistence type="predicted"/>
<keyword evidence="1" id="KW-0812">Transmembrane</keyword>
<gene>
    <name evidence="2" type="ORF">METZ01_LOCUS396958</name>
</gene>
<sequence>MEILSITLIGLYVAYFLIVSLDP</sequence>
<protein>
    <submittedName>
        <fullName evidence="2">Uncharacterized protein</fullName>
    </submittedName>
</protein>
<keyword evidence="1" id="KW-1133">Transmembrane helix</keyword>
<reference evidence="2" key="1">
    <citation type="submission" date="2018-05" db="EMBL/GenBank/DDBJ databases">
        <authorList>
            <person name="Lanie J.A."/>
            <person name="Ng W.-L."/>
            <person name="Kazmierczak K.M."/>
            <person name="Andrzejewski T.M."/>
            <person name="Davidsen T.M."/>
            <person name="Wayne K.J."/>
            <person name="Tettelin H."/>
            <person name="Glass J.I."/>
            <person name="Rusch D."/>
            <person name="Podicherti R."/>
            <person name="Tsui H.-C.T."/>
            <person name="Winkler M.E."/>
        </authorList>
    </citation>
    <scope>NUCLEOTIDE SEQUENCE</scope>
</reference>
<dbReference type="AlphaFoldDB" id="A0A382VC87"/>
<accession>A0A382VC87</accession>
<dbReference type="EMBL" id="UINC01150841">
    <property type="protein sequence ID" value="SVD44104.1"/>
    <property type="molecule type" value="Genomic_DNA"/>
</dbReference>
<name>A0A382VC87_9ZZZZ</name>
<evidence type="ECO:0000313" key="2">
    <source>
        <dbReference type="EMBL" id="SVD44104.1"/>
    </source>
</evidence>
<evidence type="ECO:0000256" key="1">
    <source>
        <dbReference type="SAM" id="Phobius"/>
    </source>
</evidence>
<feature type="transmembrane region" description="Helical" evidence="1">
    <location>
        <begin position="6"/>
        <end position="22"/>
    </location>
</feature>